<evidence type="ECO:0000313" key="1">
    <source>
        <dbReference type="EMBL" id="QHU31118.1"/>
    </source>
</evidence>
<dbReference type="AlphaFoldDB" id="A0A6C0LMH2"/>
<reference evidence="1" key="1">
    <citation type="journal article" date="2020" name="Nature">
        <title>Giant virus diversity and host interactions through global metagenomics.</title>
        <authorList>
            <person name="Schulz F."/>
            <person name="Roux S."/>
            <person name="Paez-Espino D."/>
            <person name="Jungbluth S."/>
            <person name="Walsh D.A."/>
            <person name="Denef V.J."/>
            <person name="McMahon K.D."/>
            <person name="Konstantinidis K.T."/>
            <person name="Eloe-Fadrosh E.A."/>
            <person name="Kyrpides N.C."/>
            <person name="Woyke T."/>
        </authorList>
    </citation>
    <scope>NUCLEOTIDE SEQUENCE</scope>
    <source>
        <strain evidence="1">GVMAG-M-3300027892-73</strain>
    </source>
</reference>
<protein>
    <submittedName>
        <fullName evidence="1">Uncharacterized protein</fullName>
    </submittedName>
</protein>
<name>A0A6C0LMH2_9ZZZZ</name>
<proteinExistence type="predicted"/>
<sequence>MISLVTTRFDNKTWGENHEFRINHNINGCIYGSPFQLSSHINNNDIVFVIEMNNATNLIEGIGLIRNISHSDDYCPIHNDYNYNRYIYKSKYRLDRNDIIKQDKMTLLNIIEYIVFYEKNHLKRGTGFTILNQELIKKKHNANIKRINLENLIQMIKKMFKNLFTDNINININVNTPS</sequence>
<accession>A0A6C0LMH2</accession>
<dbReference type="EMBL" id="MN740523">
    <property type="protein sequence ID" value="QHU31118.1"/>
    <property type="molecule type" value="Genomic_DNA"/>
</dbReference>
<organism evidence="1">
    <name type="scientific">viral metagenome</name>
    <dbReference type="NCBI Taxonomy" id="1070528"/>
    <lineage>
        <taxon>unclassified sequences</taxon>
        <taxon>metagenomes</taxon>
        <taxon>organismal metagenomes</taxon>
    </lineage>
</organism>